<feature type="domain" description="RNA polymerase sigma-70 region 2" evidence="6">
    <location>
        <begin position="9"/>
        <end position="71"/>
    </location>
</feature>
<dbReference type="EMBL" id="BAAAME010000004">
    <property type="protein sequence ID" value="GAA1744042.1"/>
    <property type="molecule type" value="Genomic_DNA"/>
</dbReference>
<dbReference type="InterPro" id="IPR007627">
    <property type="entry name" value="RNA_pol_sigma70_r2"/>
</dbReference>
<dbReference type="NCBIfam" id="TIGR02937">
    <property type="entry name" value="sigma70-ECF"/>
    <property type="match status" value="1"/>
</dbReference>
<dbReference type="InterPro" id="IPR014284">
    <property type="entry name" value="RNA_pol_sigma-70_dom"/>
</dbReference>
<dbReference type="InterPro" id="IPR013249">
    <property type="entry name" value="RNA_pol_sigma70_r4_t2"/>
</dbReference>
<dbReference type="Proteomes" id="UP001501057">
    <property type="component" value="Unassembled WGS sequence"/>
</dbReference>
<evidence type="ECO:0000256" key="1">
    <source>
        <dbReference type="ARBA" id="ARBA00010641"/>
    </source>
</evidence>
<dbReference type="Pfam" id="PF08281">
    <property type="entry name" value="Sigma70_r4_2"/>
    <property type="match status" value="1"/>
</dbReference>
<dbReference type="PANTHER" id="PTHR30173:SF43">
    <property type="entry name" value="ECF RNA POLYMERASE SIGMA FACTOR SIGI-RELATED"/>
    <property type="match status" value="1"/>
</dbReference>
<name>A0ABP4W1B8_9ACTN</name>
<evidence type="ECO:0000256" key="4">
    <source>
        <dbReference type="ARBA" id="ARBA00023082"/>
    </source>
</evidence>
<dbReference type="InterPro" id="IPR013324">
    <property type="entry name" value="RNA_pol_sigma_r3/r4-like"/>
</dbReference>
<dbReference type="InterPro" id="IPR013325">
    <property type="entry name" value="RNA_pol_sigma_r2"/>
</dbReference>
<organism evidence="8 9">
    <name type="scientific">Aeromicrobium alkaliterrae</name>
    <dbReference type="NCBI Taxonomy" id="302168"/>
    <lineage>
        <taxon>Bacteria</taxon>
        <taxon>Bacillati</taxon>
        <taxon>Actinomycetota</taxon>
        <taxon>Actinomycetes</taxon>
        <taxon>Propionibacteriales</taxon>
        <taxon>Nocardioidaceae</taxon>
        <taxon>Aeromicrobium</taxon>
    </lineage>
</organism>
<keyword evidence="3" id="KW-0805">Transcription regulation</keyword>
<dbReference type="InterPro" id="IPR032710">
    <property type="entry name" value="NTF2-like_dom_sf"/>
</dbReference>
<protein>
    <submittedName>
        <fullName evidence="8">RNA polymerase sigma factor SigJ</fullName>
    </submittedName>
</protein>
<accession>A0ABP4W1B8</accession>
<keyword evidence="5" id="KW-0804">Transcription</keyword>
<comment type="subunit">
    <text evidence="2">Interacts transiently with the RNA polymerase catalytic core formed by RpoA, RpoB, RpoC and RpoZ (2 alpha, 1 beta, 1 beta' and 1 omega subunit) to form the RNA polymerase holoenzyme that can initiate transcription.</text>
</comment>
<keyword evidence="9" id="KW-1185">Reference proteome</keyword>
<sequence>MPEAEDADRGRLVATAFRLLGTTADAEDAVQEAFVRWFRMERAERDAVRNVDAWFTTVVGRICLDVLGSARARREQYVGEWLPEPRPGDGVVATGSARASDPAEQASVGDQVTTALMVVLEALTPAERVAFVLHDLFGLSFVEIAEVVGRSPQACRKLASDARRDLRERKVRDAEPAEHERVVTAFLVAAGSGRLDDLVAVLDPSVTLVTDGGGRAGMARRPVRGAERVARFLLGIVQKAERQGREVLPSIELVDGRAAIVLREDGDDPFVITLHVVREVVQDVWIQANPAKLRAWTATGG</sequence>
<dbReference type="NCBIfam" id="NF007214">
    <property type="entry name" value="PRK09636.1"/>
    <property type="match status" value="1"/>
</dbReference>
<gene>
    <name evidence="8" type="primary">sigJ</name>
    <name evidence="8" type="ORF">GCM10009710_25120</name>
</gene>
<reference evidence="9" key="1">
    <citation type="journal article" date="2019" name="Int. J. Syst. Evol. Microbiol.">
        <title>The Global Catalogue of Microorganisms (GCM) 10K type strain sequencing project: providing services to taxonomists for standard genome sequencing and annotation.</title>
        <authorList>
            <consortium name="The Broad Institute Genomics Platform"/>
            <consortium name="The Broad Institute Genome Sequencing Center for Infectious Disease"/>
            <person name="Wu L."/>
            <person name="Ma J."/>
        </authorList>
    </citation>
    <scope>NUCLEOTIDE SEQUENCE [LARGE SCALE GENOMIC DNA]</scope>
    <source>
        <strain evidence="9">JCM 13518</strain>
    </source>
</reference>
<evidence type="ECO:0000256" key="2">
    <source>
        <dbReference type="ARBA" id="ARBA00011344"/>
    </source>
</evidence>
<evidence type="ECO:0000259" key="7">
    <source>
        <dbReference type="Pfam" id="PF08281"/>
    </source>
</evidence>
<dbReference type="Gene3D" id="1.10.10.10">
    <property type="entry name" value="Winged helix-like DNA-binding domain superfamily/Winged helix DNA-binding domain"/>
    <property type="match status" value="1"/>
</dbReference>
<evidence type="ECO:0000256" key="3">
    <source>
        <dbReference type="ARBA" id="ARBA00023015"/>
    </source>
</evidence>
<dbReference type="Pfam" id="PF04542">
    <property type="entry name" value="Sigma70_r2"/>
    <property type="match status" value="1"/>
</dbReference>
<dbReference type="SUPFAM" id="SSF88659">
    <property type="entry name" value="Sigma3 and sigma4 domains of RNA polymerase sigma factors"/>
    <property type="match status" value="1"/>
</dbReference>
<dbReference type="InterPro" id="IPR036388">
    <property type="entry name" value="WH-like_DNA-bd_sf"/>
</dbReference>
<evidence type="ECO:0000313" key="9">
    <source>
        <dbReference type="Proteomes" id="UP001501057"/>
    </source>
</evidence>
<dbReference type="SUPFAM" id="SSF54427">
    <property type="entry name" value="NTF2-like"/>
    <property type="match status" value="1"/>
</dbReference>
<comment type="similarity">
    <text evidence="1">Belongs to the sigma-70 factor family. ECF subfamily.</text>
</comment>
<comment type="caution">
    <text evidence="8">The sequence shown here is derived from an EMBL/GenBank/DDBJ whole genome shotgun (WGS) entry which is preliminary data.</text>
</comment>
<evidence type="ECO:0000259" key="6">
    <source>
        <dbReference type="Pfam" id="PF04542"/>
    </source>
</evidence>
<proteinExistence type="inferred from homology"/>
<dbReference type="SUPFAM" id="SSF88946">
    <property type="entry name" value="Sigma2 domain of RNA polymerase sigma factors"/>
    <property type="match status" value="1"/>
</dbReference>
<keyword evidence="4" id="KW-0731">Sigma factor</keyword>
<evidence type="ECO:0000313" key="8">
    <source>
        <dbReference type="EMBL" id="GAA1744042.1"/>
    </source>
</evidence>
<dbReference type="RefSeq" id="WP_344202132.1">
    <property type="nucleotide sequence ID" value="NZ_BAAAME010000004.1"/>
</dbReference>
<evidence type="ECO:0000256" key="5">
    <source>
        <dbReference type="ARBA" id="ARBA00023163"/>
    </source>
</evidence>
<dbReference type="InterPro" id="IPR052704">
    <property type="entry name" value="ECF_Sigma-70_Domain"/>
</dbReference>
<dbReference type="Gene3D" id="1.10.1740.10">
    <property type="match status" value="1"/>
</dbReference>
<dbReference type="PANTHER" id="PTHR30173">
    <property type="entry name" value="SIGMA 19 FACTOR"/>
    <property type="match status" value="1"/>
</dbReference>
<feature type="domain" description="RNA polymerase sigma factor 70 region 4 type 2" evidence="7">
    <location>
        <begin position="115"/>
        <end position="166"/>
    </location>
</feature>